<gene>
    <name evidence="1" type="ORF">C176_19069</name>
</gene>
<evidence type="ECO:0000313" key="2">
    <source>
        <dbReference type="Proteomes" id="UP000019062"/>
    </source>
</evidence>
<organism evidence="1 2">
    <name type="scientific">Viridibacillus arenosi FSL R5-213</name>
    <dbReference type="NCBI Taxonomy" id="1227360"/>
    <lineage>
        <taxon>Bacteria</taxon>
        <taxon>Bacillati</taxon>
        <taxon>Bacillota</taxon>
        <taxon>Bacilli</taxon>
        <taxon>Bacillales</taxon>
        <taxon>Caryophanaceae</taxon>
        <taxon>Viridibacillus</taxon>
    </lineage>
</organism>
<dbReference type="Proteomes" id="UP000019062">
    <property type="component" value="Unassembled WGS sequence"/>
</dbReference>
<reference evidence="1 2" key="1">
    <citation type="journal article" date="2014" name="BMC Genomics">
        <title>Genomic comparison of sporeforming bacilli isolated from milk.</title>
        <authorList>
            <person name="Moreno Switt A.I."/>
            <person name="Andrus A.D."/>
            <person name="Ranieri M.L."/>
            <person name="Orsi R.H."/>
            <person name="Ivy R."/>
            <person name="den Bakker H.C."/>
            <person name="Martin N.H."/>
            <person name="Wiedmann M."/>
            <person name="Boor K.J."/>
        </authorList>
    </citation>
    <scope>NUCLEOTIDE SEQUENCE [LARGE SCALE GENOMIC DNA]</scope>
    <source>
        <strain evidence="1 2">FSL R5-213</strain>
    </source>
</reference>
<sequence length="62" mass="7317">MQNLNSYINQHDLSKIMYSFQKNYNTVGDSNATVILRLKDMVTGIKNQFFEDIKFKTKQLKI</sequence>
<dbReference type="AlphaFoldDB" id="W4ELF0"/>
<dbReference type="EMBL" id="ASQA01000042">
    <property type="protein sequence ID" value="ETT80847.1"/>
    <property type="molecule type" value="Genomic_DNA"/>
</dbReference>
<protein>
    <submittedName>
        <fullName evidence="1">Uncharacterized protein</fullName>
    </submittedName>
</protein>
<keyword evidence="2" id="KW-1185">Reference proteome</keyword>
<accession>W4ELF0</accession>
<comment type="caution">
    <text evidence="1">The sequence shown here is derived from an EMBL/GenBank/DDBJ whole genome shotgun (WGS) entry which is preliminary data.</text>
</comment>
<dbReference type="RefSeq" id="WP_038189771.1">
    <property type="nucleotide sequence ID" value="NZ_ASQA01000042.1"/>
</dbReference>
<evidence type="ECO:0000313" key="1">
    <source>
        <dbReference type="EMBL" id="ETT80847.1"/>
    </source>
</evidence>
<name>W4ELF0_9BACL</name>
<proteinExistence type="predicted"/>